<dbReference type="InterPro" id="IPR029033">
    <property type="entry name" value="His_PPase_superfam"/>
</dbReference>
<comment type="caution">
    <text evidence="2">The sequence shown here is derived from an EMBL/GenBank/DDBJ whole genome shotgun (WGS) entry which is preliminary data.</text>
</comment>
<reference evidence="2 3" key="1">
    <citation type="submission" date="2021-10" db="EMBL/GenBank/DDBJ databases">
        <title>Collection of gut derived symbiotic bacterial strains cultured from healthy donors.</title>
        <authorList>
            <person name="Lin H."/>
            <person name="Littmann E."/>
            <person name="Kohout C."/>
            <person name="Pamer E.G."/>
        </authorList>
    </citation>
    <scope>NUCLEOTIDE SEQUENCE [LARGE SCALE GENOMIC DNA]</scope>
    <source>
        <strain evidence="2 3">DFI.1.165</strain>
    </source>
</reference>
<dbReference type="Gene3D" id="3.40.50.1240">
    <property type="entry name" value="Phosphoglycerate mutase-like"/>
    <property type="match status" value="1"/>
</dbReference>
<dbReference type="SMART" id="SM00855">
    <property type="entry name" value="PGAM"/>
    <property type="match status" value="1"/>
</dbReference>
<evidence type="ECO:0000256" key="1">
    <source>
        <dbReference type="ARBA" id="ARBA00022801"/>
    </source>
</evidence>
<evidence type="ECO:0000313" key="2">
    <source>
        <dbReference type="EMBL" id="MCB7386069.1"/>
    </source>
</evidence>
<dbReference type="InterPro" id="IPR001345">
    <property type="entry name" value="PG/BPGM_mutase_AS"/>
</dbReference>
<gene>
    <name evidence="2" type="ORF">LIZ65_02110</name>
</gene>
<sequence length="210" mass="23886">MKIYMIRHGETDWNKKRKLQGQVDIPLNEFGRHLARETAPALRDIPFAAVYTSPLSRAKETAELVLEGRAVPIIEEARIMEMGFGEYEGLCCNQEGWNIPDPDFRYFFDAPEKYHPPKGGETFQQVSDRLDDFLKELLGNKKLQDKTVLLSTHGAALCGILRLIKRNPIERYWDGGVHKNCAVTIAEAAEGGIRILEEAVTYYNDSVSDW</sequence>
<dbReference type="EMBL" id="JAJCIS010000001">
    <property type="protein sequence ID" value="MCB7386069.1"/>
    <property type="molecule type" value="Genomic_DNA"/>
</dbReference>
<dbReference type="PROSITE" id="PS00175">
    <property type="entry name" value="PG_MUTASE"/>
    <property type="match status" value="1"/>
</dbReference>
<proteinExistence type="predicted"/>
<dbReference type="InterPro" id="IPR013078">
    <property type="entry name" value="His_Pase_superF_clade-1"/>
</dbReference>
<dbReference type="CDD" id="cd07067">
    <property type="entry name" value="HP_PGM_like"/>
    <property type="match status" value="1"/>
</dbReference>
<dbReference type="InterPro" id="IPR051695">
    <property type="entry name" value="Phosphoglycerate_Mutase"/>
</dbReference>
<dbReference type="PANTHER" id="PTHR46517:SF1">
    <property type="entry name" value="FRUCTOSE-2,6-BISPHOSPHATASE TIGAR"/>
    <property type="match status" value="1"/>
</dbReference>
<dbReference type="Proteomes" id="UP001299546">
    <property type="component" value="Unassembled WGS sequence"/>
</dbReference>
<protein>
    <submittedName>
        <fullName evidence="2">Histidine phosphatase family protein</fullName>
    </submittedName>
</protein>
<dbReference type="PANTHER" id="PTHR46517">
    <property type="entry name" value="FRUCTOSE-2,6-BISPHOSPHATASE TIGAR"/>
    <property type="match status" value="1"/>
</dbReference>
<keyword evidence="3" id="KW-1185">Reference proteome</keyword>
<dbReference type="RefSeq" id="WP_066732209.1">
    <property type="nucleotide sequence ID" value="NZ_JAJCIQ010000001.1"/>
</dbReference>
<name>A0ABS8DCC1_9FIRM</name>
<evidence type="ECO:0000313" key="3">
    <source>
        <dbReference type="Proteomes" id="UP001299546"/>
    </source>
</evidence>
<accession>A0ABS8DCC1</accession>
<organism evidence="2 3">
    <name type="scientific">Bariatricus massiliensis</name>
    <dbReference type="NCBI Taxonomy" id="1745713"/>
    <lineage>
        <taxon>Bacteria</taxon>
        <taxon>Bacillati</taxon>
        <taxon>Bacillota</taxon>
        <taxon>Clostridia</taxon>
        <taxon>Lachnospirales</taxon>
        <taxon>Lachnospiraceae</taxon>
        <taxon>Bariatricus</taxon>
    </lineage>
</organism>
<dbReference type="SUPFAM" id="SSF53254">
    <property type="entry name" value="Phosphoglycerate mutase-like"/>
    <property type="match status" value="1"/>
</dbReference>
<dbReference type="Pfam" id="PF00300">
    <property type="entry name" value="His_Phos_1"/>
    <property type="match status" value="1"/>
</dbReference>
<keyword evidence="1" id="KW-0378">Hydrolase</keyword>